<evidence type="ECO:0000313" key="3">
    <source>
        <dbReference type="Proteomes" id="UP000287033"/>
    </source>
</evidence>
<protein>
    <submittedName>
        <fullName evidence="2">Uncharacterized protein</fullName>
    </submittedName>
</protein>
<accession>A0A401S467</accession>
<evidence type="ECO:0000256" key="1">
    <source>
        <dbReference type="SAM" id="MobiDB-lite"/>
    </source>
</evidence>
<gene>
    <name evidence="2" type="ORF">chiPu_0003591</name>
</gene>
<sequence>MARAPSLHRDSHVTMATASPKQTAASGQVTRARQPCAAGAWSFVRVFSEVAISAVPTPWKELLLLLLLPLPQTFTVTFSLYPRVPIPIPATKRNQLHLGLTTVRFDRSGHMSKKFRRDELCATTGRA</sequence>
<reference evidence="2 3" key="1">
    <citation type="journal article" date="2018" name="Nat. Ecol. Evol.">
        <title>Shark genomes provide insights into elasmobranch evolution and the origin of vertebrates.</title>
        <authorList>
            <person name="Hara Y"/>
            <person name="Yamaguchi K"/>
            <person name="Onimaru K"/>
            <person name="Kadota M"/>
            <person name="Koyanagi M"/>
            <person name="Keeley SD"/>
            <person name="Tatsumi K"/>
            <person name="Tanaka K"/>
            <person name="Motone F"/>
            <person name="Kageyama Y"/>
            <person name="Nozu R"/>
            <person name="Adachi N"/>
            <person name="Nishimura O"/>
            <person name="Nakagawa R"/>
            <person name="Tanegashima C"/>
            <person name="Kiyatake I"/>
            <person name="Matsumoto R"/>
            <person name="Murakumo K"/>
            <person name="Nishida K"/>
            <person name="Terakita A"/>
            <person name="Kuratani S"/>
            <person name="Sato K"/>
            <person name="Hyodo S Kuraku.S."/>
        </authorList>
    </citation>
    <scope>NUCLEOTIDE SEQUENCE [LARGE SCALE GENOMIC DNA]</scope>
</reference>
<dbReference type="EMBL" id="BEZZ01000079">
    <property type="protein sequence ID" value="GCC25185.1"/>
    <property type="molecule type" value="Genomic_DNA"/>
</dbReference>
<keyword evidence="3" id="KW-1185">Reference proteome</keyword>
<feature type="region of interest" description="Disordered" evidence="1">
    <location>
        <begin position="1"/>
        <end position="30"/>
    </location>
</feature>
<organism evidence="2 3">
    <name type="scientific">Chiloscyllium punctatum</name>
    <name type="common">Brownbanded bambooshark</name>
    <name type="synonym">Hemiscyllium punctatum</name>
    <dbReference type="NCBI Taxonomy" id="137246"/>
    <lineage>
        <taxon>Eukaryota</taxon>
        <taxon>Metazoa</taxon>
        <taxon>Chordata</taxon>
        <taxon>Craniata</taxon>
        <taxon>Vertebrata</taxon>
        <taxon>Chondrichthyes</taxon>
        <taxon>Elasmobranchii</taxon>
        <taxon>Galeomorphii</taxon>
        <taxon>Galeoidea</taxon>
        <taxon>Orectolobiformes</taxon>
        <taxon>Hemiscylliidae</taxon>
        <taxon>Chiloscyllium</taxon>
    </lineage>
</organism>
<comment type="caution">
    <text evidence="2">The sequence shown here is derived from an EMBL/GenBank/DDBJ whole genome shotgun (WGS) entry which is preliminary data.</text>
</comment>
<name>A0A401S467_CHIPU</name>
<dbReference type="Proteomes" id="UP000287033">
    <property type="component" value="Unassembled WGS sequence"/>
</dbReference>
<proteinExistence type="predicted"/>
<dbReference type="AlphaFoldDB" id="A0A401S467"/>
<feature type="compositionally biased region" description="Polar residues" evidence="1">
    <location>
        <begin position="14"/>
        <end position="30"/>
    </location>
</feature>
<evidence type="ECO:0000313" key="2">
    <source>
        <dbReference type="EMBL" id="GCC25185.1"/>
    </source>
</evidence>